<name>H2EB61_9VIRU</name>
<sequence length="790" mass="91363">MSDQNSYNDEIYQLDGLIANVYDAFYTKINNYKIKFIDVENSKLDRFKMSDYNLDIVFNKIIYRGTYPTGIVIKGNNIEEIHFKRLGETHASTIRIVPYIDVEKIDDKMDPINVNQIMKTVLSELVAAEKTNGVLLPIINIDVSGSDLLVYDQVAQYINPKLYYSLQITEKYYKLITLDDFFKNYALESKILKSIIYQAIDVLYQINISYPEFRYNQLVPDKIDCYLKKYNDITVPQIKLSYFYLSNIKDLVNNEQVEKLKIPYIDSPYSDLYQLLNYMWNNIHIEIQKYPEIIKIFDTLLPEKIRSNESYLTQEIWDLLDDSEKFNLTIKNIKNSGMFTSRDSLLNTELMPIYDELSGGQETDEDLIFQESEFNTPIEKLKYNKSKNNSRNKSKNNSRNNSRNKSKNNSRNNSRNESKNDSNNISNTDIDVDILNHELDDNISDLDALITITQGSQSYKSNNSDMLRNKRGNNRNKKYYHNHIDNMSGKRQNKKYDDSDNFNTSEDKEHTEERISNKPSKLISVSDADINIKKSSKNNRQSRIYDSSNENTRRKNKAYRGKRQITNQHASGLISDKNMTAMINSNMANNFANNAVPLYNNYNGTFDSQNLQPTQNTNSIGSLLGVSANELGNRNNNPNYSQIGQQMAQMSQIPQMSQMPQQMPQHMMQQIPRQYQSEMNQPYSQYSNQYMPSNLAPNATNQIPIQIQNPMGNNPMAQNLYANNGSTMQNQQVDNDTLARYLAAAGQMNPNTSNLDSNLMSTMLQQNNQMPYMTQTGGVNKNQKDFFFGK</sequence>
<evidence type="ECO:0000256" key="1">
    <source>
        <dbReference type="SAM" id="MobiDB-lite"/>
    </source>
</evidence>
<gene>
    <name evidence="2" type="ORF">c7_L571</name>
</gene>
<feature type="compositionally biased region" description="Polar residues" evidence="1">
    <location>
        <begin position="538"/>
        <end position="550"/>
    </location>
</feature>
<protein>
    <submittedName>
        <fullName evidence="2">Uncharacterized protein</fullName>
    </submittedName>
</protein>
<feature type="region of interest" description="Disordered" evidence="1">
    <location>
        <begin position="379"/>
        <end position="427"/>
    </location>
</feature>
<feature type="compositionally biased region" description="Basic residues" evidence="1">
    <location>
        <begin position="383"/>
        <end position="408"/>
    </location>
</feature>
<accession>H2EB61</accession>
<feature type="compositionally biased region" description="Basic residues" evidence="1">
    <location>
        <begin position="469"/>
        <end position="481"/>
    </location>
</feature>
<reference evidence="2" key="1">
    <citation type="submission" date="2011-10" db="EMBL/GenBank/DDBJ databases">
        <title>Provirophages and transpovirons: unique mobilome of giant viruses.</title>
        <authorList>
            <person name="Desnues C."/>
            <person name="LaScola B."/>
            <person name="Yutin N."/>
            <person name="Fournous G."/>
            <person name="Koonin E."/>
            <person name="Raoult D."/>
        </authorList>
    </citation>
    <scope>NUCLEOTIDE SEQUENCE</scope>
    <source>
        <strain evidence="2">Mv13-c7</strain>
    </source>
</reference>
<organism evidence="2">
    <name type="scientific">Megavirus courdo7</name>
    <dbReference type="NCBI Taxonomy" id="1128135"/>
    <lineage>
        <taxon>Viruses</taxon>
        <taxon>Varidnaviria</taxon>
        <taxon>Bamfordvirae</taxon>
        <taxon>Nucleocytoviricota</taxon>
        <taxon>Megaviricetes</taxon>
        <taxon>Imitervirales</taxon>
        <taxon>Mimiviridae</taxon>
        <taxon>Megamimivirinae</taxon>
        <taxon>Megavirus</taxon>
    </lineage>
</organism>
<feature type="compositionally biased region" description="Basic and acidic residues" evidence="1">
    <location>
        <begin position="505"/>
        <end position="516"/>
    </location>
</feature>
<dbReference type="EMBL" id="JN885991">
    <property type="protein sequence ID" value="AEX61634.1"/>
    <property type="molecule type" value="Genomic_DNA"/>
</dbReference>
<proteinExistence type="predicted"/>
<feature type="region of interest" description="Disordered" evidence="1">
    <location>
        <begin position="458"/>
        <end position="520"/>
    </location>
</feature>
<evidence type="ECO:0000313" key="2">
    <source>
        <dbReference type="EMBL" id="AEX61634.1"/>
    </source>
</evidence>
<feature type="region of interest" description="Disordered" evidence="1">
    <location>
        <begin position="534"/>
        <end position="560"/>
    </location>
</feature>